<evidence type="ECO:0000313" key="9">
    <source>
        <dbReference type="Proteomes" id="UP000324383"/>
    </source>
</evidence>
<sequence length="587" mass="67652">MKIKKYILNLAAIFILAVGFGGCDGLFRDEPIDKLSLETVWRSPLLLDEYTLSWYRNMNRGFAVFMPTGSFFAGAARPYYPWLGDQMSVGRLDWFRTVYGDILKGVERTITLRAGNYWSNCYMQIQNINRLLENQHKIANGTQKQRLLGEAHFFRGYYYYLLLRQFGGVLLIDRTYDPLIDNKKFPRASYEEMVEFIAKEADRAAELLAERHAPSELGRVTKGAALMLKGKTYFWASGVAFQKQKLNYLGFTTDRSNEMMTQAVNAYDEVMKLGYSLMPVDGTSQEDIVKSYHEIFLTKNSQESILEVQHSNDGNFDKGFGHKLDREAASPFFGGTTAAYTPTQNHVDEYGMRDGAVYDPKQPYLNKDYRFYANVLYDGATYNGHVMELHYTMENGKKEAGADLTKYGTDRNAGVTQTGYYMRKFLNPKQVIDNDPTYGSSQNYIIWRYAELLLDYAEIDFHQGRTKAALDKVNEIRTRAHMHKLDAITLENILNERRVEMAFEETTYWDFFRLGNAVEKLNGSSNPLKKMEIVKEEGKETTYTISNMNAKPESTRSFSSHQYYYPIPVAEVKYHEIPQNPEWGSNQ</sequence>
<dbReference type="AlphaFoldDB" id="A0A5D3EHS8"/>
<dbReference type="Pfam" id="PF07980">
    <property type="entry name" value="SusD_RagB"/>
    <property type="match status" value="1"/>
</dbReference>
<feature type="domain" description="RagB/SusD" evidence="6">
    <location>
        <begin position="303"/>
        <end position="583"/>
    </location>
</feature>
<name>A0A5D3EHS8_9BACE</name>
<dbReference type="InterPro" id="IPR011990">
    <property type="entry name" value="TPR-like_helical_dom_sf"/>
</dbReference>
<evidence type="ECO:0000256" key="5">
    <source>
        <dbReference type="ARBA" id="ARBA00023237"/>
    </source>
</evidence>
<evidence type="ECO:0000259" key="7">
    <source>
        <dbReference type="Pfam" id="PF14322"/>
    </source>
</evidence>
<evidence type="ECO:0000259" key="6">
    <source>
        <dbReference type="Pfam" id="PF07980"/>
    </source>
</evidence>
<gene>
    <name evidence="8" type="ORF">FNJ60_03695</name>
</gene>
<evidence type="ECO:0000256" key="3">
    <source>
        <dbReference type="ARBA" id="ARBA00022729"/>
    </source>
</evidence>
<evidence type="ECO:0000313" key="8">
    <source>
        <dbReference type="EMBL" id="TYK34605.1"/>
    </source>
</evidence>
<dbReference type="GO" id="GO:0009279">
    <property type="term" value="C:cell outer membrane"/>
    <property type="evidence" value="ECO:0007669"/>
    <property type="project" value="UniProtKB-SubCell"/>
</dbReference>
<dbReference type="Pfam" id="PF14322">
    <property type="entry name" value="SusD-like_3"/>
    <property type="match status" value="1"/>
</dbReference>
<comment type="subcellular location">
    <subcellularLocation>
        <location evidence="1">Cell outer membrane</location>
    </subcellularLocation>
</comment>
<dbReference type="Proteomes" id="UP000324383">
    <property type="component" value="Unassembled WGS sequence"/>
</dbReference>
<comment type="caution">
    <text evidence="8">The sequence shown here is derived from an EMBL/GenBank/DDBJ whole genome shotgun (WGS) entry which is preliminary data.</text>
</comment>
<organism evidence="8 9">
    <name type="scientific">Bacteroides pyogenes</name>
    <dbReference type="NCBI Taxonomy" id="310300"/>
    <lineage>
        <taxon>Bacteria</taxon>
        <taxon>Pseudomonadati</taxon>
        <taxon>Bacteroidota</taxon>
        <taxon>Bacteroidia</taxon>
        <taxon>Bacteroidales</taxon>
        <taxon>Bacteroidaceae</taxon>
        <taxon>Bacteroides</taxon>
    </lineage>
</organism>
<accession>A0A5D3EHS8</accession>
<comment type="similarity">
    <text evidence="2">Belongs to the SusD family.</text>
</comment>
<dbReference type="SUPFAM" id="SSF48452">
    <property type="entry name" value="TPR-like"/>
    <property type="match status" value="1"/>
</dbReference>
<dbReference type="Gene3D" id="1.25.40.390">
    <property type="match status" value="1"/>
</dbReference>
<dbReference type="PROSITE" id="PS51257">
    <property type="entry name" value="PROKAR_LIPOPROTEIN"/>
    <property type="match status" value="1"/>
</dbReference>
<dbReference type="InterPro" id="IPR033985">
    <property type="entry name" value="SusD-like_N"/>
</dbReference>
<dbReference type="RefSeq" id="WP_148727891.1">
    <property type="nucleotide sequence ID" value="NZ_CP197398.1"/>
</dbReference>
<keyword evidence="9" id="KW-1185">Reference proteome</keyword>
<evidence type="ECO:0000256" key="2">
    <source>
        <dbReference type="ARBA" id="ARBA00006275"/>
    </source>
</evidence>
<keyword evidence="4" id="KW-0472">Membrane</keyword>
<evidence type="ECO:0000256" key="1">
    <source>
        <dbReference type="ARBA" id="ARBA00004442"/>
    </source>
</evidence>
<proteinExistence type="inferred from homology"/>
<dbReference type="EMBL" id="VKLW01000006">
    <property type="protein sequence ID" value="TYK34605.1"/>
    <property type="molecule type" value="Genomic_DNA"/>
</dbReference>
<evidence type="ECO:0000256" key="4">
    <source>
        <dbReference type="ARBA" id="ARBA00023136"/>
    </source>
</evidence>
<reference evidence="8 9" key="1">
    <citation type="submission" date="2019-07" db="EMBL/GenBank/DDBJ databases">
        <title>Draft Genome Sequences of Bacteroides pyogenes Strains Isolated from the Uterus Holstein Dairy Cows with Metritis.</title>
        <authorList>
            <person name="Cunha F."/>
            <person name="Galvao K.N."/>
            <person name="Jeon S.J."/>
            <person name="Jeong K.C."/>
        </authorList>
    </citation>
    <scope>NUCLEOTIDE SEQUENCE [LARGE SCALE GENOMIC DNA]</scope>
    <source>
        <strain evidence="8 9">KG-31</strain>
    </source>
</reference>
<keyword evidence="5" id="KW-0998">Cell outer membrane</keyword>
<feature type="domain" description="SusD-like N-terminal" evidence="7">
    <location>
        <begin position="113"/>
        <end position="228"/>
    </location>
</feature>
<protein>
    <submittedName>
        <fullName evidence="8">RagB/SusD family nutrient uptake outer membrane protein</fullName>
    </submittedName>
</protein>
<keyword evidence="3" id="KW-0732">Signal</keyword>
<dbReference type="InterPro" id="IPR012944">
    <property type="entry name" value="SusD_RagB_dom"/>
</dbReference>